<dbReference type="InterPro" id="IPR051064">
    <property type="entry name" value="SEC14/CRAL-TRIO_domain"/>
</dbReference>
<dbReference type="PANTHER" id="PTHR23324">
    <property type="entry name" value="SEC14 RELATED PROTEIN"/>
    <property type="match status" value="1"/>
</dbReference>
<evidence type="ECO:0000259" key="1">
    <source>
        <dbReference type="PROSITE" id="PS50191"/>
    </source>
</evidence>
<reference evidence="4" key="3">
    <citation type="submission" date="2015-06" db="UniProtKB">
        <authorList>
            <consortium name="EnsemblMetazoa"/>
        </authorList>
    </citation>
    <scope>IDENTIFICATION</scope>
</reference>
<dbReference type="InterPro" id="IPR036273">
    <property type="entry name" value="CRAL/TRIO_N_dom_sf"/>
</dbReference>
<dbReference type="PANTHER" id="PTHR23324:SF83">
    <property type="entry name" value="SEC14-LIKE PROTEIN 2"/>
    <property type="match status" value="1"/>
</dbReference>
<dbReference type="FunCoup" id="R7TGP6">
    <property type="interactions" value="202"/>
</dbReference>
<accession>R7TGP6</accession>
<dbReference type="PRINTS" id="PR00180">
    <property type="entry name" value="CRETINALDHBP"/>
</dbReference>
<dbReference type="SUPFAM" id="SSF101576">
    <property type="entry name" value="Supernatant protein factor (SPF), C-terminal domain"/>
    <property type="match status" value="1"/>
</dbReference>
<dbReference type="PROSITE" id="PS50191">
    <property type="entry name" value="CRAL_TRIO"/>
    <property type="match status" value="1"/>
</dbReference>
<evidence type="ECO:0000313" key="5">
    <source>
        <dbReference type="Proteomes" id="UP000014760"/>
    </source>
</evidence>
<dbReference type="SUPFAM" id="SSF46938">
    <property type="entry name" value="CRAL/TRIO N-terminal domain"/>
    <property type="match status" value="1"/>
</dbReference>
<reference evidence="3 5" key="2">
    <citation type="journal article" date="2013" name="Nature">
        <title>Insights into bilaterian evolution from three spiralian genomes.</title>
        <authorList>
            <person name="Simakov O."/>
            <person name="Marletaz F."/>
            <person name="Cho S.J."/>
            <person name="Edsinger-Gonzales E."/>
            <person name="Havlak P."/>
            <person name="Hellsten U."/>
            <person name="Kuo D.H."/>
            <person name="Larsson T."/>
            <person name="Lv J."/>
            <person name="Arendt D."/>
            <person name="Savage R."/>
            <person name="Osoegawa K."/>
            <person name="de Jong P."/>
            <person name="Grimwood J."/>
            <person name="Chapman J.A."/>
            <person name="Shapiro H."/>
            <person name="Aerts A."/>
            <person name="Otillar R.P."/>
            <person name="Terry A.Y."/>
            <person name="Boore J.L."/>
            <person name="Grigoriev I.V."/>
            <person name="Lindberg D.R."/>
            <person name="Seaver E.C."/>
            <person name="Weisblat D.A."/>
            <person name="Putnam N.H."/>
            <person name="Rokhsar D.S."/>
        </authorList>
    </citation>
    <scope>NUCLEOTIDE SEQUENCE</scope>
    <source>
        <strain evidence="3 5">I ESC-2004</strain>
    </source>
</reference>
<dbReference type="Pfam" id="PF00650">
    <property type="entry name" value="CRAL_TRIO"/>
    <property type="match status" value="1"/>
</dbReference>
<proteinExistence type="predicted"/>
<dbReference type="SMART" id="SM01100">
    <property type="entry name" value="CRAL_TRIO_N"/>
    <property type="match status" value="1"/>
</dbReference>
<dbReference type="PROSITE" id="PS50866">
    <property type="entry name" value="GOLD"/>
    <property type="match status" value="1"/>
</dbReference>
<dbReference type="InterPro" id="IPR011074">
    <property type="entry name" value="CRAL/TRIO_N_dom"/>
</dbReference>
<dbReference type="InterPro" id="IPR001251">
    <property type="entry name" value="CRAL-TRIO_dom"/>
</dbReference>
<dbReference type="InterPro" id="IPR036598">
    <property type="entry name" value="GOLD_dom_sf"/>
</dbReference>
<name>R7TGP6_CAPTE</name>
<dbReference type="Proteomes" id="UP000014760">
    <property type="component" value="Unassembled WGS sequence"/>
</dbReference>
<gene>
    <name evidence="3" type="ORF">CAPTEDRAFT_220522</name>
</gene>
<feature type="domain" description="CRAL-TRIO" evidence="1">
    <location>
        <begin position="86"/>
        <end position="260"/>
    </location>
</feature>
<dbReference type="InterPro" id="IPR036865">
    <property type="entry name" value="CRAL-TRIO_dom_sf"/>
</dbReference>
<evidence type="ECO:0008006" key="6">
    <source>
        <dbReference type="Google" id="ProtNLM"/>
    </source>
</evidence>
<dbReference type="OMA" id="CEKAGRY"/>
<evidence type="ECO:0000313" key="4">
    <source>
        <dbReference type="EnsemblMetazoa" id="CapteP220522"/>
    </source>
</evidence>
<dbReference type="HOGENOM" id="CLU_014001_2_1_1"/>
<evidence type="ECO:0000259" key="2">
    <source>
        <dbReference type="PROSITE" id="PS50866"/>
    </source>
</evidence>
<organism evidence="3">
    <name type="scientific">Capitella teleta</name>
    <name type="common">Polychaete worm</name>
    <dbReference type="NCBI Taxonomy" id="283909"/>
    <lineage>
        <taxon>Eukaryota</taxon>
        <taxon>Metazoa</taxon>
        <taxon>Spiralia</taxon>
        <taxon>Lophotrochozoa</taxon>
        <taxon>Annelida</taxon>
        <taxon>Polychaeta</taxon>
        <taxon>Sedentaria</taxon>
        <taxon>Scolecida</taxon>
        <taxon>Capitellidae</taxon>
        <taxon>Capitella</taxon>
    </lineage>
</organism>
<dbReference type="EMBL" id="AMQN01013125">
    <property type="status" value="NOT_ANNOTATED_CDS"/>
    <property type="molecule type" value="Genomic_DNA"/>
</dbReference>
<protein>
    <recommendedName>
        <fullName evidence="6">CRAL-TRIO domain-containing protein</fullName>
    </recommendedName>
</protein>
<feature type="domain" description="GOLD" evidence="2">
    <location>
        <begin position="288"/>
        <end position="397"/>
    </location>
</feature>
<sequence length="430" mass="49419">MASVTHLPWNLEGPDQPQLTTEQEACIAKLRSALSDILEPCHDDFYLIRFLTARNFDLQRAEAMVRNSISWRKAYGTDDLLATWTPPEALAKHWPGGLFGHDREGRPILWQLCKNFETRTLLKCVKKSDIIKFYIYRMEKVMADFEEQTKKRGQRISKSVHISDLDGLSLRMVFAPGISQMLKHIFGILEGNYPENLRSSYVINAPSIFPIVFNIVKPFLSAETKQKVHILGRDWKTELFKAVDPSEIPVHWGGTATAPDDLCSDHITHFTPVPESLFLDQQAKLEREKMSSTTVQRGLSYNVEYKVHLPGTVIRWVFETEEYDIAFGVYRYDFGLSRGNPHEVKDLEEVLPSTRLNTNEVPEEGIIRCLKPGNYVLYFDNTYSWVNNKRIFYDTELIEPTDEKCLENIPHSPSMDCSSGQSIILETTHL</sequence>
<dbReference type="EnsemblMetazoa" id="CapteT220522">
    <property type="protein sequence ID" value="CapteP220522"/>
    <property type="gene ID" value="CapteG220522"/>
</dbReference>
<dbReference type="InterPro" id="IPR009038">
    <property type="entry name" value="GOLD_dom"/>
</dbReference>
<dbReference type="STRING" id="283909.R7TGP6"/>
<dbReference type="SMART" id="SM00516">
    <property type="entry name" value="SEC14"/>
    <property type="match status" value="1"/>
</dbReference>
<dbReference type="CDD" id="cd00170">
    <property type="entry name" value="SEC14"/>
    <property type="match status" value="1"/>
</dbReference>
<evidence type="ECO:0000313" key="3">
    <source>
        <dbReference type="EMBL" id="ELT92854.1"/>
    </source>
</evidence>
<dbReference type="SUPFAM" id="SSF52087">
    <property type="entry name" value="CRAL/TRIO domain"/>
    <property type="match status" value="1"/>
</dbReference>
<dbReference type="EMBL" id="KB309976">
    <property type="protein sequence ID" value="ELT92854.1"/>
    <property type="molecule type" value="Genomic_DNA"/>
</dbReference>
<dbReference type="OrthoDB" id="1434354at2759"/>
<dbReference type="AlphaFoldDB" id="R7TGP6"/>
<keyword evidence="5" id="KW-1185">Reference proteome</keyword>
<dbReference type="Gene3D" id="2.60.120.680">
    <property type="entry name" value="GOLD domain"/>
    <property type="match status" value="1"/>
</dbReference>
<reference evidence="5" key="1">
    <citation type="submission" date="2012-12" db="EMBL/GenBank/DDBJ databases">
        <authorList>
            <person name="Hellsten U."/>
            <person name="Grimwood J."/>
            <person name="Chapman J.A."/>
            <person name="Shapiro H."/>
            <person name="Aerts A."/>
            <person name="Otillar R.P."/>
            <person name="Terry A.Y."/>
            <person name="Boore J.L."/>
            <person name="Simakov O."/>
            <person name="Marletaz F."/>
            <person name="Cho S.-J."/>
            <person name="Edsinger-Gonzales E."/>
            <person name="Havlak P."/>
            <person name="Kuo D.-H."/>
            <person name="Larsson T."/>
            <person name="Lv J."/>
            <person name="Arendt D."/>
            <person name="Savage R."/>
            <person name="Osoegawa K."/>
            <person name="de Jong P."/>
            <person name="Lindberg D.R."/>
            <person name="Seaver E.C."/>
            <person name="Weisblat D.A."/>
            <person name="Putnam N.H."/>
            <person name="Grigoriev I.V."/>
            <person name="Rokhsar D.S."/>
        </authorList>
    </citation>
    <scope>NUCLEOTIDE SEQUENCE</scope>
    <source>
        <strain evidence="5">I ESC-2004</strain>
    </source>
</reference>
<dbReference type="GO" id="GO:0005737">
    <property type="term" value="C:cytoplasm"/>
    <property type="evidence" value="ECO:0007669"/>
    <property type="project" value="TreeGrafter"/>
</dbReference>
<dbReference type="Gene3D" id="3.40.525.10">
    <property type="entry name" value="CRAL-TRIO lipid binding domain"/>
    <property type="match status" value="1"/>
</dbReference>